<dbReference type="HOGENOM" id="CLU_3161216_0_0_1"/>
<keyword evidence="2" id="KW-1185">Reference proteome</keyword>
<reference evidence="1" key="3">
    <citation type="submission" date="2015-02" db="UniProtKB">
        <authorList>
            <consortium name="EnsemblProtists"/>
        </authorList>
    </citation>
    <scope>IDENTIFICATION</scope>
    <source>
        <strain evidence="1">DAOM BR144</strain>
    </source>
</reference>
<dbReference type="EnsemblProtists" id="PYU1_T009394">
    <property type="protein sequence ID" value="PYU1_T009394"/>
    <property type="gene ID" value="PYU1_G009376"/>
</dbReference>
<accession>K3WWP6</accession>
<sequence length="48" mass="5511">MNALRSSTSYAVQVTTRFALEKLVSECKAPQSLNNDCRLDWIVFSCWQ</sequence>
<dbReference type="AlphaFoldDB" id="K3WWP6"/>
<dbReference type="VEuPathDB" id="FungiDB:PYU1_G009376"/>
<dbReference type="Proteomes" id="UP000019132">
    <property type="component" value="Unassembled WGS sequence"/>
</dbReference>
<evidence type="ECO:0000313" key="2">
    <source>
        <dbReference type="Proteomes" id="UP000019132"/>
    </source>
</evidence>
<reference evidence="2" key="2">
    <citation type="submission" date="2010-04" db="EMBL/GenBank/DDBJ databases">
        <authorList>
            <person name="Buell R."/>
            <person name="Hamilton J."/>
            <person name="Hostetler J."/>
        </authorList>
    </citation>
    <scope>NUCLEOTIDE SEQUENCE [LARGE SCALE GENOMIC DNA]</scope>
    <source>
        <strain evidence="2">DAOM:BR144</strain>
    </source>
</reference>
<reference evidence="2" key="1">
    <citation type="journal article" date="2010" name="Genome Biol.">
        <title>Genome sequence of the necrotrophic plant pathogen Pythium ultimum reveals original pathogenicity mechanisms and effector repertoire.</title>
        <authorList>
            <person name="Levesque C.A."/>
            <person name="Brouwer H."/>
            <person name="Cano L."/>
            <person name="Hamilton J.P."/>
            <person name="Holt C."/>
            <person name="Huitema E."/>
            <person name="Raffaele S."/>
            <person name="Robideau G.P."/>
            <person name="Thines M."/>
            <person name="Win J."/>
            <person name="Zerillo M.M."/>
            <person name="Beakes G.W."/>
            <person name="Boore J.L."/>
            <person name="Busam D."/>
            <person name="Dumas B."/>
            <person name="Ferriera S."/>
            <person name="Fuerstenberg S.I."/>
            <person name="Gachon C.M."/>
            <person name="Gaulin E."/>
            <person name="Govers F."/>
            <person name="Grenville-Briggs L."/>
            <person name="Horner N."/>
            <person name="Hostetler J."/>
            <person name="Jiang R.H."/>
            <person name="Johnson J."/>
            <person name="Krajaejun T."/>
            <person name="Lin H."/>
            <person name="Meijer H.J."/>
            <person name="Moore B."/>
            <person name="Morris P."/>
            <person name="Phuntmart V."/>
            <person name="Puiu D."/>
            <person name="Shetty J."/>
            <person name="Stajich J.E."/>
            <person name="Tripathy S."/>
            <person name="Wawra S."/>
            <person name="van West P."/>
            <person name="Whitty B.R."/>
            <person name="Coutinho P.M."/>
            <person name="Henrissat B."/>
            <person name="Martin F."/>
            <person name="Thomas P.D."/>
            <person name="Tyler B.M."/>
            <person name="De Vries R.P."/>
            <person name="Kamoun S."/>
            <person name="Yandell M."/>
            <person name="Tisserat N."/>
            <person name="Buell C.R."/>
        </authorList>
    </citation>
    <scope>NUCLEOTIDE SEQUENCE</scope>
    <source>
        <strain evidence="2">DAOM:BR144</strain>
    </source>
</reference>
<dbReference type="InParanoid" id="K3WWP6"/>
<organism evidence="1 2">
    <name type="scientific">Globisporangium ultimum (strain ATCC 200006 / CBS 805.95 / DAOM BR144)</name>
    <name type="common">Pythium ultimum</name>
    <dbReference type="NCBI Taxonomy" id="431595"/>
    <lineage>
        <taxon>Eukaryota</taxon>
        <taxon>Sar</taxon>
        <taxon>Stramenopiles</taxon>
        <taxon>Oomycota</taxon>
        <taxon>Peronosporomycetes</taxon>
        <taxon>Pythiales</taxon>
        <taxon>Pythiaceae</taxon>
        <taxon>Globisporangium</taxon>
    </lineage>
</organism>
<protein>
    <submittedName>
        <fullName evidence="1">Uncharacterized protein</fullName>
    </submittedName>
</protein>
<name>K3WWP6_GLOUD</name>
<proteinExistence type="predicted"/>
<evidence type="ECO:0000313" key="1">
    <source>
        <dbReference type="EnsemblProtists" id="PYU1_T009394"/>
    </source>
</evidence>
<dbReference type="EMBL" id="GL376622">
    <property type="status" value="NOT_ANNOTATED_CDS"/>
    <property type="molecule type" value="Genomic_DNA"/>
</dbReference>